<dbReference type="GO" id="GO:0005509">
    <property type="term" value="F:calcium ion binding"/>
    <property type="evidence" value="ECO:0007669"/>
    <property type="project" value="InterPro"/>
</dbReference>
<dbReference type="Gene3D" id="4.10.1080.10">
    <property type="entry name" value="TSP type-3 repeat"/>
    <property type="match status" value="1"/>
</dbReference>
<evidence type="ECO:0008006" key="2">
    <source>
        <dbReference type="Google" id="ProtNLM"/>
    </source>
</evidence>
<dbReference type="AlphaFoldDB" id="X0YCD9"/>
<feature type="non-terminal residue" evidence="1">
    <location>
        <position position="1"/>
    </location>
</feature>
<dbReference type="EMBL" id="BARS01051541">
    <property type="protein sequence ID" value="GAG46393.1"/>
    <property type="molecule type" value="Genomic_DNA"/>
</dbReference>
<feature type="non-terminal residue" evidence="1">
    <location>
        <position position="235"/>
    </location>
</feature>
<proteinExistence type="predicted"/>
<gene>
    <name evidence="1" type="ORF">S01H1_76752</name>
</gene>
<dbReference type="InterPro" id="IPR028974">
    <property type="entry name" value="TSP_type-3_rpt"/>
</dbReference>
<accession>X0YCD9</accession>
<evidence type="ECO:0000313" key="1">
    <source>
        <dbReference type="EMBL" id="GAG46393.1"/>
    </source>
</evidence>
<organism evidence="1">
    <name type="scientific">marine sediment metagenome</name>
    <dbReference type="NCBI Taxonomy" id="412755"/>
    <lineage>
        <taxon>unclassified sequences</taxon>
        <taxon>metagenomes</taxon>
        <taxon>ecological metagenomes</taxon>
    </lineage>
</organism>
<reference evidence="1" key="1">
    <citation type="journal article" date="2014" name="Front. Microbiol.">
        <title>High frequency of phylogenetically diverse reductive dehalogenase-homologous genes in deep subseafloor sedimentary metagenomes.</title>
        <authorList>
            <person name="Kawai M."/>
            <person name="Futagami T."/>
            <person name="Toyoda A."/>
            <person name="Takaki Y."/>
            <person name="Nishi S."/>
            <person name="Hori S."/>
            <person name="Arai W."/>
            <person name="Tsubouchi T."/>
            <person name="Morono Y."/>
            <person name="Uchiyama I."/>
            <person name="Ito T."/>
            <person name="Fujiyama A."/>
            <person name="Inagaki F."/>
            <person name="Takami H."/>
        </authorList>
    </citation>
    <scope>NUCLEOTIDE SEQUENCE</scope>
    <source>
        <strain evidence="1">Expedition CK06-06</strain>
    </source>
</reference>
<protein>
    <recommendedName>
        <fullName evidence="2">Calx-beta domain-containing protein</fullName>
    </recommendedName>
</protein>
<comment type="caution">
    <text evidence="1">The sequence shown here is derived from an EMBL/GenBank/DDBJ whole genome shotgun (WGS) entry which is preliminary data.</text>
</comment>
<name>X0YCD9_9ZZZZ</name>
<sequence>VTETVFNDPEVDLTLGPNPGLGQAVAVYSFEPDGLVFDSPVTITIVKDVSDLNPNQRNRLTLYILTDTDGDGVEDTFVEIVDTVCTVVEDPMDVFTATCVAEIGHFSSVGVVAPLDSDDDGVPDDFDGVTDNCPTVPNPGQADGDCNGIGDACDVRGLPDPPEAEMILDAQGNPDVSVKNRYLSFVPSNPAQQTAIQVTFASLPGYEYAEGRTMWVQEPFEVTEASGSDASAPPP</sequence>
<dbReference type="SUPFAM" id="SSF103647">
    <property type="entry name" value="TSP type-3 repeat"/>
    <property type="match status" value="1"/>
</dbReference>